<keyword evidence="3" id="KW-1185">Reference proteome</keyword>
<dbReference type="PANTHER" id="PTHR33254:SF16">
    <property type="entry name" value="BLR3842 PROTEIN"/>
    <property type="match status" value="1"/>
</dbReference>
<dbReference type="NCBIfam" id="NF006093">
    <property type="entry name" value="PRK08245.1"/>
    <property type="match status" value="1"/>
</dbReference>
<organism evidence="2 3">
    <name type="scientific">Gemmobacter fulvus</name>
    <dbReference type="NCBI Taxonomy" id="2840474"/>
    <lineage>
        <taxon>Bacteria</taxon>
        <taxon>Pseudomonadati</taxon>
        <taxon>Pseudomonadota</taxon>
        <taxon>Alphaproteobacteria</taxon>
        <taxon>Rhodobacterales</taxon>
        <taxon>Paracoccaceae</taxon>
        <taxon>Gemmobacter</taxon>
    </lineage>
</organism>
<dbReference type="InterPro" id="IPR036704">
    <property type="entry name" value="RraA/RraA-like_sf"/>
</dbReference>
<evidence type="ECO:0000313" key="2">
    <source>
        <dbReference type="EMBL" id="QWK92484.1"/>
    </source>
</evidence>
<keyword evidence="1" id="KW-0479">Metal-binding</keyword>
<proteinExistence type="predicted"/>
<keyword evidence="1" id="KW-0460">Magnesium</keyword>
<accession>A0A975P9Y8</accession>
<dbReference type="InterPro" id="IPR005493">
    <property type="entry name" value="RraA/RraA-like"/>
</dbReference>
<dbReference type="Gene3D" id="3.50.30.40">
    <property type="entry name" value="Ribonuclease E inhibitor RraA/RraA-like"/>
    <property type="match status" value="1"/>
</dbReference>
<feature type="binding site" evidence="1">
    <location>
        <position position="123"/>
    </location>
    <ligand>
        <name>substrate</name>
    </ligand>
</feature>
<evidence type="ECO:0000256" key="1">
    <source>
        <dbReference type="PIRSR" id="PIRSR605493-1"/>
    </source>
</evidence>
<dbReference type="GO" id="GO:0046872">
    <property type="term" value="F:metal ion binding"/>
    <property type="evidence" value="ECO:0007669"/>
    <property type="project" value="UniProtKB-KW"/>
</dbReference>
<feature type="binding site" evidence="1">
    <location>
        <position position="122"/>
    </location>
    <ligand>
        <name>substrate</name>
    </ligand>
</feature>
<gene>
    <name evidence="2" type="ORF">KM031_17075</name>
</gene>
<feature type="binding site" evidence="1">
    <location>
        <begin position="100"/>
        <end position="103"/>
    </location>
    <ligand>
        <name>substrate</name>
    </ligand>
</feature>
<sequence length="235" mass="24926">MSPQTQAQLRAVSISTLSTVLFKRGFRNRVMQGVGPLSPSAVRMVGPAFTLRFIPAREDLDTMEDYALPTHVQRRAIEECPAEHVLVIDARGDRGAASAGDIMIARLKARGCAGAVTDGGFRDTADIAALGFPAFHSGPATPSSPIRHHPADLNLPIGCGGVAVYPGDIVVSDSDGVIVIPRHLADEVAAEAMAMTEYETFAAEQVAQGRSIFGLFPSTEESRAEFALWKDGPAV</sequence>
<dbReference type="KEGG" id="gfu:KM031_17075"/>
<protein>
    <submittedName>
        <fullName evidence="2">Ribonuclease activity regulator RraA</fullName>
    </submittedName>
</protein>
<name>A0A975P9Y8_9RHOB</name>
<dbReference type="EMBL" id="CP076362">
    <property type="protein sequence ID" value="QWK92484.1"/>
    <property type="molecule type" value="Genomic_DNA"/>
</dbReference>
<comment type="cofactor">
    <cofactor evidence="1">
        <name>Mg(2+)</name>
        <dbReference type="ChEBI" id="CHEBI:18420"/>
    </cofactor>
</comment>
<reference evidence="2" key="1">
    <citation type="submission" date="2021-06" db="EMBL/GenBank/DDBJ databases">
        <authorList>
            <person name="Lee C.-S."/>
            <person name="Jin L."/>
        </authorList>
    </citation>
    <scope>NUCLEOTIDE SEQUENCE</scope>
    <source>
        <strain evidence="2">Con5</strain>
        <plasmid evidence="2">p1</plasmid>
    </source>
</reference>
<dbReference type="PANTHER" id="PTHR33254">
    <property type="entry name" value="4-HYDROXY-4-METHYL-2-OXOGLUTARATE ALDOLASE 3-RELATED"/>
    <property type="match status" value="1"/>
</dbReference>
<dbReference type="SUPFAM" id="SSF89562">
    <property type="entry name" value="RraA-like"/>
    <property type="match status" value="1"/>
</dbReference>
<keyword evidence="2" id="KW-0614">Plasmid</keyword>
<dbReference type="Proteomes" id="UP000679352">
    <property type="component" value="Plasmid p1"/>
</dbReference>
<evidence type="ECO:0000313" key="3">
    <source>
        <dbReference type="Proteomes" id="UP000679352"/>
    </source>
</evidence>
<dbReference type="AlphaFoldDB" id="A0A975P9Y8"/>
<geneLocation type="plasmid" evidence="2 3">
    <name>p1</name>
</geneLocation>
<dbReference type="Pfam" id="PF03737">
    <property type="entry name" value="RraA-like"/>
    <property type="match status" value="1"/>
</dbReference>
<dbReference type="CDD" id="cd16841">
    <property type="entry name" value="RraA_family"/>
    <property type="match status" value="1"/>
</dbReference>